<dbReference type="InterPro" id="IPR001680">
    <property type="entry name" value="WD40_rpt"/>
</dbReference>
<dbReference type="HOGENOM" id="CLU_000288_57_33_0"/>
<organism evidence="2 3">
    <name type="scientific">Fimbriimonas ginsengisoli Gsoil 348</name>
    <dbReference type="NCBI Taxonomy" id="661478"/>
    <lineage>
        <taxon>Bacteria</taxon>
        <taxon>Bacillati</taxon>
        <taxon>Armatimonadota</taxon>
        <taxon>Fimbriimonadia</taxon>
        <taxon>Fimbriimonadales</taxon>
        <taxon>Fimbriimonadaceae</taxon>
        <taxon>Fimbriimonas</taxon>
    </lineage>
</organism>
<dbReference type="STRING" id="661478.OP10G_2358"/>
<dbReference type="SMART" id="SM00320">
    <property type="entry name" value="WD40"/>
    <property type="match status" value="4"/>
</dbReference>
<proteinExistence type="predicted"/>
<dbReference type="PROSITE" id="PS50294">
    <property type="entry name" value="WD_REPEATS_REGION"/>
    <property type="match status" value="2"/>
</dbReference>
<dbReference type="PROSITE" id="PS50082">
    <property type="entry name" value="WD_REPEATS_2"/>
    <property type="match status" value="2"/>
</dbReference>
<keyword evidence="3" id="KW-1185">Reference proteome</keyword>
<evidence type="ECO:0000256" key="1">
    <source>
        <dbReference type="PROSITE-ProRule" id="PRU00221"/>
    </source>
</evidence>
<sequence>MTFLTAALVLGIPAVVIPGPQIQGLRPLAYAASPFGSQVLVTLEDGSVRIIDTKTRQTVRTLAKHLQPAYAAAWSPDGLFVATGDETARIWIENARSGQKVREYRTHTKGIQKLSFNSMGNLLISTGKDDEIKIYNLTKPGPKESQHVLGKGANFYGAAFDPHSPFVFATGILMAGGGRTYDAQSGSVGAFILGHDSQGAMDVAYNPQGTRIATAGKDATTVIADTKSYKKIGTLKGHADWVMAVAFSPNGKLVATSSTDRTVKVWDSTTMRKVADLPNQSFVGSPVAFTADGKSLVTVSDQGFLQINTVVGPQSAAVTTVSSRPTPKHKKGLHG</sequence>
<feature type="repeat" description="WD" evidence="1">
    <location>
        <begin position="104"/>
        <end position="137"/>
    </location>
</feature>
<gene>
    <name evidence="2" type="ORF">OP10G_2358</name>
</gene>
<dbReference type="SUPFAM" id="SSF50998">
    <property type="entry name" value="Quinoprotein alcohol dehydrogenase-like"/>
    <property type="match status" value="1"/>
</dbReference>
<dbReference type="CDD" id="cd00200">
    <property type="entry name" value="WD40"/>
    <property type="match status" value="1"/>
</dbReference>
<dbReference type="AlphaFoldDB" id="A0A068NQL8"/>
<dbReference type="eggNOG" id="COG2319">
    <property type="taxonomic scope" value="Bacteria"/>
</dbReference>
<dbReference type="Proteomes" id="UP000027982">
    <property type="component" value="Chromosome"/>
</dbReference>
<protein>
    <submittedName>
        <fullName evidence="2">G-protein beta WD-40 repeats containing protein, putative</fullName>
    </submittedName>
</protein>
<name>A0A068NQL8_FIMGI</name>
<dbReference type="RefSeq" id="WP_025225714.1">
    <property type="nucleotide sequence ID" value="NZ_CP007139.1"/>
</dbReference>
<feature type="repeat" description="WD" evidence="1">
    <location>
        <begin position="235"/>
        <end position="276"/>
    </location>
</feature>
<dbReference type="PANTHER" id="PTHR19879:SF9">
    <property type="entry name" value="TRANSCRIPTION INITIATION FACTOR TFIID SUBUNIT 5"/>
    <property type="match status" value="1"/>
</dbReference>
<dbReference type="Pfam" id="PF00400">
    <property type="entry name" value="WD40"/>
    <property type="match status" value="4"/>
</dbReference>
<dbReference type="KEGG" id="fgi:OP10G_2358"/>
<dbReference type="Gene3D" id="2.130.10.10">
    <property type="entry name" value="YVTN repeat-like/Quinoprotein amine dehydrogenase"/>
    <property type="match status" value="2"/>
</dbReference>
<reference evidence="2 3" key="1">
    <citation type="journal article" date="2014" name="PLoS ONE">
        <title>The first complete genome sequence of the class fimbriimonadia in the phylum armatimonadetes.</title>
        <authorList>
            <person name="Hu Z.Y."/>
            <person name="Wang Y.Z."/>
            <person name="Im W.T."/>
            <person name="Wang S.Y."/>
            <person name="Zhao G.P."/>
            <person name="Zheng H.J."/>
            <person name="Quan Z.X."/>
        </authorList>
    </citation>
    <scope>NUCLEOTIDE SEQUENCE [LARGE SCALE GENOMIC DNA]</scope>
    <source>
        <strain evidence="2">Gsoil 348</strain>
    </source>
</reference>
<dbReference type="InterPro" id="IPR011047">
    <property type="entry name" value="Quinoprotein_ADH-like_sf"/>
</dbReference>
<accession>A0A068NQL8</accession>
<evidence type="ECO:0000313" key="2">
    <source>
        <dbReference type="EMBL" id="AIE85726.1"/>
    </source>
</evidence>
<dbReference type="InterPro" id="IPR015943">
    <property type="entry name" value="WD40/YVTN_repeat-like_dom_sf"/>
</dbReference>
<dbReference type="PANTHER" id="PTHR19879">
    <property type="entry name" value="TRANSCRIPTION INITIATION FACTOR TFIID"/>
    <property type="match status" value="1"/>
</dbReference>
<keyword evidence="1" id="KW-0853">WD repeat</keyword>
<dbReference type="EMBL" id="CP007139">
    <property type="protein sequence ID" value="AIE85726.1"/>
    <property type="molecule type" value="Genomic_DNA"/>
</dbReference>
<dbReference type="OrthoDB" id="8169573at2"/>
<evidence type="ECO:0000313" key="3">
    <source>
        <dbReference type="Proteomes" id="UP000027982"/>
    </source>
</evidence>